<dbReference type="PANTHER" id="PTHR30482:SF17">
    <property type="entry name" value="ABC TRANSPORTER ATP-BINDING PROTEIN"/>
    <property type="match status" value="1"/>
</dbReference>
<evidence type="ECO:0000256" key="6">
    <source>
        <dbReference type="SAM" id="Phobius"/>
    </source>
</evidence>
<keyword evidence="5 6" id="KW-0472">Membrane</keyword>
<evidence type="ECO:0000256" key="1">
    <source>
        <dbReference type="ARBA" id="ARBA00004651"/>
    </source>
</evidence>
<dbReference type="InterPro" id="IPR001851">
    <property type="entry name" value="ABC_transp_permease"/>
</dbReference>
<feature type="transmembrane region" description="Helical" evidence="6">
    <location>
        <begin position="93"/>
        <end position="115"/>
    </location>
</feature>
<dbReference type="CDD" id="cd06581">
    <property type="entry name" value="TM_PBP1_LivM_like"/>
    <property type="match status" value="1"/>
</dbReference>
<feature type="transmembrane region" description="Helical" evidence="6">
    <location>
        <begin position="252"/>
        <end position="278"/>
    </location>
</feature>
<reference evidence="7 8" key="1">
    <citation type="submission" date="2023-07" db="EMBL/GenBank/DDBJ databases">
        <title>Genomic Encyclopedia of Type Strains, Phase IV (KMG-IV): sequencing the most valuable type-strain genomes for metagenomic binning, comparative biology and taxonomic classification.</title>
        <authorList>
            <person name="Goeker M."/>
        </authorList>
    </citation>
    <scope>NUCLEOTIDE SEQUENCE [LARGE SCALE GENOMIC DNA]</scope>
    <source>
        <strain evidence="7 8">DSM 1111</strain>
    </source>
</reference>
<evidence type="ECO:0000256" key="5">
    <source>
        <dbReference type="ARBA" id="ARBA00023136"/>
    </source>
</evidence>
<evidence type="ECO:0000256" key="3">
    <source>
        <dbReference type="ARBA" id="ARBA00022692"/>
    </source>
</evidence>
<dbReference type="InterPro" id="IPR043428">
    <property type="entry name" value="LivM-like"/>
</dbReference>
<dbReference type="PANTHER" id="PTHR30482">
    <property type="entry name" value="HIGH-AFFINITY BRANCHED-CHAIN AMINO ACID TRANSPORT SYSTEM PERMEASE"/>
    <property type="match status" value="1"/>
</dbReference>
<dbReference type="Pfam" id="PF02653">
    <property type="entry name" value="BPD_transp_2"/>
    <property type="match status" value="1"/>
</dbReference>
<feature type="transmembrane region" description="Helical" evidence="6">
    <location>
        <begin position="47"/>
        <end position="73"/>
    </location>
</feature>
<dbReference type="Proteomes" id="UP001238496">
    <property type="component" value="Unassembled WGS sequence"/>
</dbReference>
<keyword evidence="2" id="KW-1003">Cell membrane</keyword>
<evidence type="ECO:0000256" key="2">
    <source>
        <dbReference type="ARBA" id="ARBA00022475"/>
    </source>
</evidence>
<organism evidence="7 8">
    <name type="scientific">Peteryoungia aggregata LMG 23059</name>
    <dbReference type="NCBI Taxonomy" id="1368425"/>
    <lineage>
        <taxon>Bacteria</taxon>
        <taxon>Pseudomonadati</taxon>
        <taxon>Pseudomonadota</taxon>
        <taxon>Alphaproteobacteria</taxon>
        <taxon>Hyphomicrobiales</taxon>
        <taxon>Rhizobiaceae</taxon>
        <taxon>Peteryoungia</taxon>
    </lineage>
</organism>
<evidence type="ECO:0000313" key="8">
    <source>
        <dbReference type="Proteomes" id="UP001238496"/>
    </source>
</evidence>
<name>A0ABU0G5W8_9HYPH</name>
<sequence>MTDSRFEFQRWTPEGLRTVWTAGALLIVLAVVPLVMPAIAVEKLTTLWIYILLAVVWNLLAGFAGLVSVGQQAFFGLSAYLTLRLVEWGVNPWLALVGAAFIAGAVAIPISFYALRLRGGEFAIATWVIAEVVRICVMFDPLVQGDTGNSLIALNAYAPDLRRNVIYWLGLVAMAGFLILSFRVLRSKIGSAAQAVRDDEEAALSVGVSVMQTKRIIFVLAAFGTALAGSIWLASAITFLPRTNFGVHWTVFMLFMVLVGGLRTFEGPILGALIFFALQETFSSYGVWYLFGLGFTAIFFALALPDGLWGLLRKKRGGDLLPMGTLLVDTSQRSEGS</sequence>
<dbReference type="RefSeq" id="WP_307371735.1">
    <property type="nucleotide sequence ID" value="NZ_JAUSUW010000004.1"/>
</dbReference>
<dbReference type="EMBL" id="JAUSUW010000004">
    <property type="protein sequence ID" value="MDQ0420739.1"/>
    <property type="molecule type" value="Genomic_DNA"/>
</dbReference>
<feature type="transmembrane region" description="Helical" evidence="6">
    <location>
        <begin position="165"/>
        <end position="185"/>
    </location>
</feature>
<evidence type="ECO:0000256" key="4">
    <source>
        <dbReference type="ARBA" id="ARBA00022989"/>
    </source>
</evidence>
<proteinExistence type="predicted"/>
<feature type="transmembrane region" description="Helical" evidence="6">
    <location>
        <begin position="216"/>
        <end position="240"/>
    </location>
</feature>
<feature type="transmembrane region" description="Helical" evidence="6">
    <location>
        <begin position="122"/>
        <end position="145"/>
    </location>
</feature>
<keyword evidence="4 6" id="KW-1133">Transmembrane helix</keyword>
<evidence type="ECO:0000313" key="7">
    <source>
        <dbReference type="EMBL" id="MDQ0420739.1"/>
    </source>
</evidence>
<feature type="transmembrane region" description="Helical" evidence="6">
    <location>
        <begin position="20"/>
        <end position="40"/>
    </location>
</feature>
<comment type="caution">
    <text evidence="7">The sequence shown here is derived from an EMBL/GenBank/DDBJ whole genome shotgun (WGS) entry which is preliminary data.</text>
</comment>
<keyword evidence="3 6" id="KW-0812">Transmembrane</keyword>
<protein>
    <submittedName>
        <fullName evidence="7">Branched-chain amino acid transport system permease protein</fullName>
    </submittedName>
</protein>
<keyword evidence="8" id="KW-1185">Reference proteome</keyword>
<gene>
    <name evidence="7" type="ORF">J2045_001763</name>
</gene>
<accession>A0ABU0G5W8</accession>
<comment type="subcellular location">
    <subcellularLocation>
        <location evidence="1">Cell membrane</location>
        <topology evidence="1">Multi-pass membrane protein</topology>
    </subcellularLocation>
</comment>
<feature type="transmembrane region" description="Helical" evidence="6">
    <location>
        <begin position="285"/>
        <end position="304"/>
    </location>
</feature>